<name>A0AAV2TYB8_CALDB</name>
<dbReference type="EC" id="2.7.11.19" evidence="2"/>
<dbReference type="PROSITE" id="PS50011">
    <property type="entry name" value="PROTEIN_KINASE_DOM"/>
    <property type="match status" value="1"/>
</dbReference>
<gene>
    <name evidence="15" type="ORF">CDAUBV1_LOCUS17033</name>
</gene>
<keyword evidence="6 12" id="KW-0547">Nucleotide-binding</keyword>
<evidence type="ECO:0000256" key="1">
    <source>
        <dbReference type="ARBA" id="ARBA00001674"/>
    </source>
</evidence>
<proteinExistence type="inferred from homology"/>
<dbReference type="SMART" id="SM00220">
    <property type="entry name" value="S_TKc"/>
    <property type="match status" value="1"/>
</dbReference>
<keyword evidence="7" id="KW-0418">Kinase</keyword>
<protein>
    <recommendedName>
        <fullName evidence="2">phosphorylase kinase</fullName>
        <ecNumber evidence="2">2.7.11.19</ecNumber>
    </recommendedName>
</protein>
<evidence type="ECO:0000256" key="13">
    <source>
        <dbReference type="RuleBase" id="RU000304"/>
    </source>
</evidence>
<evidence type="ECO:0000256" key="6">
    <source>
        <dbReference type="ARBA" id="ARBA00022741"/>
    </source>
</evidence>
<comment type="catalytic activity">
    <reaction evidence="1">
        <text>2 ATP + phosphorylase b = 2 ADP + phosphorylase a.</text>
        <dbReference type="EC" id="2.7.11.19"/>
    </reaction>
</comment>
<evidence type="ECO:0000256" key="11">
    <source>
        <dbReference type="ARBA" id="ARBA00025890"/>
    </source>
</evidence>
<dbReference type="GO" id="GO:0005964">
    <property type="term" value="C:phosphorylase kinase complex"/>
    <property type="evidence" value="ECO:0007669"/>
    <property type="project" value="InterPro"/>
</dbReference>
<dbReference type="EMBL" id="CAXLJL010000933">
    <property type="protein sequence ID" value="CAL5141708.1"/>
    <property type="molecule type" value="Genomic_DNA"/>
</dbReference>
<dbReference type="SUPFAM" id="SSF56112">
    <property type="entry name" value="Protein kinase-like (PK-like)"/>
    <property type="match status" value="1"/>
</dbReference>
<dbReference type="GO" id="GO:0004689">
    <property type="term" value="F:phosphorylase kinase activity"/>
    <property type="evidence" value="ECO:0007669"/>
    <property type="project" value="UniProtKB-EC"/>
</dbReference>
<dbReference type="InterPro" id="IPR011009">
    <property type="entry name" value="Kinase-like_dom_sf"/>
</dbReference>
<dbReference type="InterPro" id="IPR008271">
    <property type="entry name" value="Ser/Thr_kinase_AS"/>
</dbReference>
<evidence type="ECO:0000256" key="8">
    <source>
        <dbReference type="ARBA" id="ARBA00022840"/>
    </source>
</evidence>
<keyword evidence="8 12" id="KW-0067">ATP-binding</keyword>
<keyword evidence="4" id="KW-0321">Glycogen metabolism</keyword>
<dbReference type="PRINTS" id="PR01049">
    <property type="entry name" value="PHOSPHBKNASE"/>
</dbReference>
<comment type="caution">
    <text evidence="15">The sequence shown here is derived from an EMBL/GenBank/DDBJ whole genome shotgun (WGS) entry which is preliminary data.</text>
</comment>
<dbReference type="PROSITE" id="PS00107">
    <property type="entry name" value="PROTEIN_KINASE_ATP"/>
    <property type="match status" value="1"/>
</dbReference>
<keyword evidence="5" id="KW-0808">Transferase</keyword>
<evidence type="ECO:0000313" key="15">
    <source>
        <dbReference type="EMBL" id="CAL5141708.1"/>
    </source>
</evidence>
<evidence type="ECO:0000256" key="12">
    <source>
        <dbReference type="PROSITE-ProRule" id="PRU10141"/>
    </source>
</evidence>
<keyword evidence="10" id="KW-0119">Carbohydrate metabolism</keyword>
<sequence length="421" mass="48289">MTVLDSEKDATVLDTSLAKSFYSKYEVADILGSGASSTVRRCIEKHTKQEYAVKILDLNSGVDAPDVIRSECMREVSILRRVAGHPNIIELHDVFEGDAYIFLVFEVCRGGELFDFLTHKVTASEKRTRLFMRQLFDAVAFIHSKQIVHRDLKPENILLDDDLNIKITDFGLAVLTDDTEELKETRGTPGYLAPEVLKVGYYDDQPPYGQPVDIWACGVIMYTLLAGCPPFWNRKEYLMLRQIMEGRYSFPSPEWDDISESAKDLIRHLLVVDVNVRITAEQALQHEFLVQAVPLLAPAFNARRKFRVGIVAVDFIYFLKQLKTRGSHLNLDQLSKDPYANRKLRKIIDTLSYDIYSQWVKKGEEQNRAALFENAPRRDLIEIGGALEDDEHTLYRGDTIEYTNYDYDDDEGLRAPIRVDY</sequence>
<dbReference type="FunFam" id="1.10.510.10:FF:001701">
    <property type="entry name" value="Phosphorylase kinase catalytic subunit gamma 2"/>
    <property type="match status" value="1"/>
</dbReference>
<keyword evidence="3 13" id="KW-0723">Serine/threonine-protein kinase</keyword>
<evidence type="ECO:0000256" key="4">
    <source>
        <dbReference type="ARBA" id="ARBA00022600"/>
    </source>
</evidence>
<comment type="similarity">
    <text evidence="13">Belongs to the protein kinase superfamily.</text>
</comment>
<dbReference type="Pfam" id="PF00069">
    <property type="entry name" value="Pkinase"/>
    <property type="match status" value="1"/>
</dbReference>
<dbReference type="GO" id="GO:0005977">
    <property type="term" value="P:glycogen metabolic process"/>
    <property type="evidence" value="ECO:0007669"/>
    <property type="project" value="UniProtKB-KW"/>
</dbReference>
<dbReference type="GO" id="GO:0005516">
    <property type="term" value="F:calmodulin binding"/>
    <property type="evidence" value="ECO:0007669"/>
    <property type="project" value="UniProtKB-KW"/>
</dbReference>
<comment type="subunit">
    <text evidence="11">Hexadecamer of 4 heterotetramers, each composed of alpha, beta, gamma, and delta subunits. Alpha (PHKA1 or PHKA2) and beta (PHKB) are regulatory subunits, gamma (PHKG1 or PHKG2) is the catalytic subunit, and delta is calmodulin.</text>
</comment>
<dbReference type="PANTHER" id="PTHR24347">
    <property type="entry name" value="SERINE/THREONINE-PROTEIN KINASE"/>
    <property type="match status" value="1"/>
</dbReference>
<keyword evidence="9" id="KW-0112">Calmodulin-binding</keyword>
<dbReference type="Gene3D" id="1.10.510.10">
    <property type="entry name" value="Transferase(Phosphotransferase) domain 1"/>
    <property type="match status" value="1"/>
</dbReference>
<dbReference type="AlphaFoldDB" id="A0AAV2TYB8"/>
<evidence type="ECO:0000256" key="7">
    <source>
        <dbReference type="ARBA" id="ARBA00022777"/>
    </source>
</evidence>
<evidence type="ECO:0000313" key="16">
    <source>
        <dbReference type="Proteomes" id="UP001497525"/>
    </source>
</evidence>
<dbReference type="InterPro" id="IPR000719">
    <property type="entry name" value="Prot_kinase_dom"/>
</dbReference>
<accession>A0AAV2TYB8</accession>
<dbReference type="GO" id="GO:0005524">
    <property type="term" value="F:ATP binding"/>
    <property type="evidence" value="ECO:0007669"/>
    <property type="project" value="UniProtKB-UniRule"/>
</dbReference>
<evidence type="ECO:0000256" key="5">
    <source>
        <dbReference type="ARBA" id="ARBA00022679"/>
    </source>
</evidence>
<feature type="binding site" evidence="12">
    <location>
        <position position="54"/>
    </location>
    <ligand>
        <name>ATP</name>
        <dbReference type="ChEBI" id="CHEBI:30616"/>
    </ligand>
</feature>
<dbReference type="Proteomes" id="UP001497525">
    <property type="component" value="Unassembled WGS sequence"/>
</dbReference>
<dbReference type="PROSITE" id="PS00108">
    <property type="entry name" value="PROTEIN_KINASE_ST"/>
    <property type="match status" value="1"/>
</dbReference>
<feature type="domain" description="Protein kinase" evidence="14">
    <location>
        <begin position="25"/>
        <end position="289"/>
    </location>
</feature>
<dbReference type="FunFam" id="3.30.200.20:FF:000138">
    <property type="entry name" value="Phosphorylase b kinase gamma catalytic chain, liver/testis"/>
    <property type="match status" value="1"/>
</dbReference>
<evidence type="ECO:0000256" key="10">
    <source>
        <dbReference type="ARBA" id="ARBA00023277"/>
    </source>
</evidence>
<reference evidence="15" key="1">
    <citation type="submission" date="2024-06" db="EMBL/GenBank/DDBJ databases">
        <authorList>
            <person name="Liu X."/>
            <person name="Lenzi L."/>
            <person name="Haldenby T S."/>
            <person name="Uol C."/>
        </authorList>
    </citation>
    <scope>NUCLEOTIDE SEQUENCE</scope>
</reference>
<evidence type="ECO:0000256" key="2">
    <source>
        <dbReference type="ARBA" id="ARBA00012432"/>
    </source>
</evidence>
<organism evidence="15 16">
    <name type="scientific">Calicophoron daubneyi</name>
    <name type="common">Rumen fluke</name>
    <name type="synonym">Paramphistomum daubneyi</name>
    <dbReference type="NCBI Taxonomy" id="300641"/>
    <lineage>
        <taxon>Eukaryota</taxon>
        <taxon>Metazoa</taxon>
        <taxon>Spiralia</taxon>
        <taxon>Lophotrochozoa</taxon>
        <taxon>Platyhelminthes</taxon>
        <taxon>Trematoda</taxon>
        <taxon>Digenea</taxon>
        <taxon>Plagiorchiida</taxon>
        <taxon>Pronocephalata</taxon>
        <taxon>Paramphistomoidea</taxon>
        <taxon>Paramphistomidae</taxon>
        <taxon>Calicophoron</taxon>
    </lineage>
</organism>
<evidence type="ECO:0000259" key="14">
    <source>
        <dbReference type="PROSITE" id="PS50011"/>
    </source>
</evidence>
<dbReference type="InterPro" id="IPR017441">
    <property type="entry name" value="Protein_kinase_ATP_BS"/>
</dbReference>
<dbReference type="Gene3D" id="3.30.200.20">
    <property type="entry name" value="Phosphorylase Kinase, domain 1"/>
    <property type="match status" value="1"/>
</dbReference>
<evidence type="ECO:0000256" key="3">
    <source>
        <dbReference type="ARBA" id="ARBA00022527"/>
    </source>
</evidence>
<evidence type="ECO:0000256" key="9">
    <source>
        <dbReference type="ARBA" id="ARBA00022860"/>
    </source>
</evidence>
<dbReference type="InterPro" id="IPR002291">
    <property type="entry name" value="Phosph_kin_gamma"/>
</dbReference>